<dbReference type="EMBL" id="BAAATZ010000033">
    <property type="protein sequence ID" value="GAA2736877.1"/>
    <property type="molecule type" value="Genomic_DNA"/>
</dbReference>
<proteinExistence type="predicted"/>
<keyword evidence="3" id="KW-1185">Reference proteome</keyword>
<reference evidence="2 3" key="1">
    <citation type="journal article" date="2019" name="Int. J. Syst. Evol. Microbiol.">
        <title>The Global Catalogue of Microorganisms (GCM) 10K type strain sequencing project: providing services to taxonomists for standard genome sequencing and annotation.</title>
        <authorList>
            <consortium name="The Broad Institute Genomics Platform"/>
            <consortium name="The Broad Institute Genome Sequencing Center for Infectious Disease"/>
            <person name="Wu L."/>
            <person name="Ma J."/>
        </authorList>
    </citation>
    <scope>NUCLEOTIDE SEQUENCE [LARGE SCALE GENOMIC DNA]</scope>
    <source>
        <strain evidence="2 3">JCM 8201</strain>
    </source>
</reference>
<evidence type="ECO:0000313" key="3">
    <source>
        <dbReference type="Proteomes" id="UP001501842"/>
    </source>
</evidence>
<feature type="transmembrane region" description="Helical" evidence="1">
    <location>
        <begin position="110"/>
        <end position="129"/>
    </location>
</feature>
<protein>
    <recommendedName>
        <fullName evidence="4">DUF2946 domain-containing protein</fullName>
    </recommendedName>
</protein>
<comment type="caution">
    <text evidence="2">The sequence shown here is derived from an EMBL/GenBank/DDBJ whole genome shotgun (WGS) entry which is preliminary data.</text>
</comment>
<organism evidence="2 3">
    <name type="scientific">Actinocorallia aurantiaca</name>
    <dbReference type="NCBI Taxonomy" id="46204"/>
    <lineage>
        <taxon>Bacteria</taxon>
        <taxon>Bacillati</taxon>
        <taxon>Actinomycetota</taxon>
        <taxon>Actinomycetes</taxon>
        <taxon>Streptosporangiales</taxon>
        <taxon>Thermomonosporaceae</taxon>
        <taxon>Actinocorallia</taxon>
    </lineage>
</organism>
<evidence type="ECO:0000313" key="2">
    <source>
        <dbReference type="EMBL" id="GAA2736877.1"/>
    </source>
</evidence>
<evidence type="ECO:0008006" key="4">
    <source>
        <dbReference type="Google" id="ProtNLM"/>
    </source>
</evidence>
<evidence type="ECO:0000256" key="1">
    <source>
        <dbReference type="SAM" id="Phobius"/>
    </source>
</evidence>
<accession>A0ABN3UQ83</accession>
<dbReference type="Proteomes" id="UP001501842">
    <property type="component" value="Unassembled WGS sequence"/>
</dbReference>
<keyword evidence="1" id="KW-0472">Membrane</keyword>
<keyword evidence="1" id="KW-1133">Transmembrane helix</keyword>
<gene>
    <name evidence="2" type="ORF">GCM10010439_65080</name>
</gene>
<dbReference type="RefSeq" id="WP_344456491.1">
    <property type="nucleotide sequence ID" value="NZ_BAAATZ010000033.1"/>
</dbReference>
<keyword evidence="1" id="KW-0812">Transmembrane</keyword>
<sequence length="170" mass="18040">MTVGSRRATQRVDLFGRLGLALLAAFVIVHMVSCLPGLHESTVGEGGGHDVSVPAHLENSGAASNCEFDLAESRGVPVMYEEEHHHEEHHHASCVDVGALGWLEGGTASILDMMIAMAAATVLFLWSWAGHKTAGGGRGSPPADDLPVGYWIRHHLRGAMLPACLCVSRT</sequence>
<name>A0ABN3UQ83_9ACTN</name>